<evidence type="ECO:0000313" key="1">
    <source>
        <dbReference type="EMBL" id="MBB4660755.1"/>
    </source>
</evidence>
<dbReference type="RefSeq" id="WP_221242780.1">
    <property type="nucleotide sequence ID" value="NZ_JACHNU010000001.1"/>
</dbReference>
<comment type="caution">
    <text evidence="1">The sequence shown here is derived from an EMBL/GenBank/DDBJ whole genome shotgun (WGS) entry which is preliminary data.</text>
</comment>
<evidence type="ECO:0000313" key="2">
    <source>
        <dbReference type="Proteomes" id="UP000585272"/>
    </source>
</evidence>
<keyword evidence="2" id="KW-1185">Reference proteome</keyword>
<name>A0A840I8W0_9ACTN</name>
<organism evidence="1 2">
    <name type="scientific">Conexibacter arvalis</name>
    <dbReference type="NCBI Taxonomy" id="912552"/>
    <lineage>
        <taxon>Bacteria</taxon>
        <taxon>Bacillati</taxon>
        <taxon>Actinomycetota</taxon>
        <taxon>Thermoleophilia</taxon>
        <taxon>Solirubrobacterales</taxon>
        <taxon>Conexibacteraceae</taxon>
        <taxon>Conexibacter</taxon>
    </lineage>
</organism>
<proteinExistence type="predicted"/>
<dbReference type="AlphaFoldDB" id="A0A840I8W0"/>
<evidence type="ECO:0008006" key="3">
    <source>
        <dbReference type="Google" id="ProtNLM"/>
    </source>
</evidence>
<protein>
    <recommendedName>
        <fullName evidence="3">Antitoxin VapB</fullName>
    </recommendedName>
</protein>
<sequence>MTLHVDDPGFLALRSASARHPLARPEAVAQRDREHVAAGRLPTVEERERAMLAAADVIANLPVLDDRSPEEILGYDESGLPT</sequence>
<accession>A0A840I8W0</accession>
<gene>
    <name evidence="1" type="ORF">BDZ31_000328</name>
</gene>
<dbReference type="EMBL" id="JACHNU010000001">
    <property type="protein sequence ID" value="MBB4660755.1"/>
    <property type="molecule type" value="Genomic_DNA"/>
</dbReference>
<reference evidence="1 2" key="1">
    <citation type="submission" date="2020-08" db="EMBL/GenBank/DDBJ databases">
        <title>Genomic Encyclopedia of Archaeal and Bacterial Type Strains, Phase II (KMG-II): from individual species to whole genera.</title>
        <authorList>
            <person name="Goeker M."/>
        </authorList>
    </citation>
    <scope>NUCLEOTIDE SEQUENCE [LARGE SCALE GENOMIC DNA]</scope>
    <source>
        <strain evidence="1 2">DSM 23288</strain>
    </source>
</reference>
<dbReference type="Proteomes" id="UP000585272">
    <property type="component" value="Unassembled WGS sequence"/>
</dbReference>